<evidence type="ECO:0000313" key="3">
    <source>
        <dbReference type="Proteomes" id="UP000215914"/>
    </source>
</evidence>
<evidence type="ECO:0000313" key="2">
    <source>
        <dbReference type="EMBL" id="KAF5760589.1"/>
    </source>
</evidence>
<dbReference type="Proteomes" id="UP000215914">
    <property type="component" value="Unassembled WGS sequence"/>
</dbReference>
<reference evidence="2" key="1">
    <citation type="journal article" date="2017" name="Nature">
        <title>The sunflower genome provides insights into oil metabolism, flowering and Asterid evolution.</title>
        <authorList>
            <person name="Badouin H."/>
            <person name="Gouzy J."/>
            <person name="Grassa C.J."/>
            <person name="Murat F."/>
            <person name="Staton S.E."/>
            <person name="Cottret L."/>
            <person name="Lelandais-Briere C."/>
            <person name="Owens G.L."/>
            <person name="Carrere S."/>
            <person name="Mayjonade B."/>
            <person name="Legrand L."/>
            <person name="Gill N."/>
            <person name="Kane N.C."/>
            <person name="Bowers J.E."/>
            <person name="Hubner S."/>
            <person name="Bellec A."/>
            <person name="Berard A."/>
            <person name="Berges H."/>
            <person name="Blanchet N."/>
            <person name="Boniface M.C."/>
            <person name="Brunel D."/>
            <person name="Catrice O."/>
            <person name="Chaidir N."/>
            <person name="Claudel C."/>
            <person name="Donnadieu C."/>
            <person name="Faraut T."/>
            <person name="Fievet G."/>
            <person name="Helmstetter N."/>
            <person name="King M."/>
            <person name="Knapp S.J."/>
            <person name="Lai Z."/>
            <person name="Le Paslier M.C."/>
            <person name="Lippi Y."/>
            <person name="Lorenzon L."/>
            <person name="Mandel J.R."/>
            <person name="Marage G."/>
            <person name="Marchand G."/>
            <person name="Marquand E."/>
            <person name="Bret-Mestries E."/>
            <person name="Morien E."/>
            <person name="Nambeesan S."/>
            <person name="Nguyen T."/>
            <person name="Pegot-Espagnet P."/>
            <person name="Pouilly N."/>
            <person name="Raftis F."/>
            <person name="Sallet E."/>
            <person name="Schiex T."/>
            <person name="Thomas J."/>
            <person name="Vandecasteele C."/>
            <person name="Vares D."/>
            <person name="Vear F."/>
            <person name="Vautrin S."/>
            <person name="Crespi M."/>
            <person name="Mangin B."/>
            <person name="Burke J.M."/>
            <person name="Salse J."/>
            <person name="Munos S."/>
            <person name="Vincourt P."/>
            <person name="Rieseberg L.H."/>
            <person name="Langlade N.B."/>
        </authorList>
    </citation>
    <scope>NUCLEOTIDE SEQUENCE</scope>
    <source>
        <tissue evidence="2">Leaves</tissue>
    </source>
</reference>
<gene>
    <name evidence="2" type="ORF">HanXRQr2_Chr16g0755241</name>
</gene>
<dbReference type="PANTHER" id="PTHR31099">
    <property type="entry name" value="OS06G0165300 PROTEIN"/>
    <property type="match status" value="1"/>
</dbReference>
<protein>
    <submittedName>
        <fullName evidence="2">Uncharacterized protein</fullName>
    </submittedName>
</protein>
<name>A0A9K3DSB0_HELAN</name>
<keyword evidence="3" id="KW-1185">Reference proteome</keyword>
<dbReference type="Gramene" id="mRNA:HanXRQr2_Chr16g0755241">
    <property type="protein sequence ID" value="CDS:HanXRQr2_Chr16g0755241.1"/>
    <property type="gene ID" value="HanXRQr2_Chr16g0755241"/>
</dbReference>
<sequence length="132" mass="14903">MASPSKPSSPSPVNPDPPSSPAVEEEMEVNAPGKFLPVLKWRELEFVNLMTNIQMSMAYGLRARYPQEGDTAGDGPAGYISMFADWFEICNLRLPLTVFMVDLLEYYNIHISQQLSPLGMVRARHFDYTFRA</sequence>
<evidence type="ECO:0000256" key="1">
    <source>
        <dbReference type="SAM" id="MobiDB-lite"/>
    </source>
</evidence>
<reference evidence="2" key="2">
    <citation type="submission" date="2020-06" db="EMBL/GenBank/DDBJ databases">
        <title>Helianthus annuus Genome sequencing and assembly Release 2.</title>
        <authorList>
            <person name="Gouzy J."/>
            <person name="Langlade N."/>
            <person name="Munos S."/>
        </authorList>
    </citation>
    <scope>NUCLEOTIDE SEQUENCE</scope>
    <source>
        <tissue evidence="2">Leaves</tissue>
    </source>
</reference>
<dbReference type="PANTHER" id="PTHR31099:SF49">
    <property type="entry name" value="MYOSIN HEAVY CHAIN-LIKE PROTEIN"/>
    <property type="match status" value="1"/>
</dbReference>
<proteinExistence type="predicted"/>
<organism evidence="2 3">
    <name type="scientific">Helianthus annuus</name>
    <name type="common">Common sunflower</name>
    <dbReference type="NCBI Taxonomy" id="4232"/>
    <lineage>
        <taxon>Eukaryota</taxon>
        <taxon>Viridiplantae</taxon>
        <taxon>Streptophyta</taxon>
        <taxon>Embryophyta</taxon>
        <taxon>Tracheophyta</taxon>
        <taxon>Spermatophyta</taxon>
        <taxon>Magnoliopsida</taxon>
        <taxon>eudicotyledons</taxon>
        <taxon>Gunneridae</taxon>
        <taxon>Pentapetalae</taxon>
        <taxon>asterids</taxon>
        <taxon>campanulids</taxon>
        <taxon>Asterales</taxon>
        <taxon>Asteraceae</taxon>
        <taxon>Asteroideae</taxon>
        <taxon>Heliantheae alliance</taxon>
        <taxon>Heliantheae</taxon>
        <taxon>Helianthus</taxon>
    </lineage>
</organism>
<feature type="compositionally biased region" description="Pro residues" evidence="1">
    <location>
        <begin position="7"/>
        <end position="20"/>
    </location>
</feature>
<dbReference type="EMBL" id="MNCJ02000331">
    <property type="protein sequence ID" value="KAF5760589.1"/>
    <property type="molecule type" value="Genomic_DNA"/>
</dbReference>
<comment type="caution">
    <text evidence="2">The sequence shown here is derived from an EMBL/GenBank/DDBJ whole genome shotgun (WGS) entry which is preliminary data.</text>
</comment>
<feature type="region of interest" description="Disordered" evidence="1">
    <location>
        <begin position="1"/>
        <end position="27"/>
    </location>
</feature>
<accession>A0A9K3DSB0</accession>
<dbReference type="AlphaFoldDB" id="A0A9K3DSB0"/>